<keyword evidence="1" id="KW-0472">Membrane</keyword>
<accession>A0ABM8D1F4</accession>
<organism evidence="4 5">
    <name type="scientific">Nocardia sputorum</name>
    <dbReference type="NCBI Taxonomy" id="2984338"/>
    <lineage>
        <taxon>Bacteria</taxon>
        <taxon>Bacillati</taxon>
        <taxon>Actinomycetota</taxon>
        <taxon>Actinomycetes</taxon>
        <taxon>Mycobacteriales</taxon>
        <taxon>Nocardiaceae</taxon>
        <taxon>Nocardia</taxon>
    </lineage>
</organism>
<dbReference type="InterPro" id="IPR024516">
    <property type="entry name" value="Mce_C"/>
</dbReference>
<dbReference type="InterPro" id="IPR052336">
    <property type="entry name" value="MlaD_Phospholipid_Transporter"/>
</dbReference>
<gene>
    <name evidence="4" type="ORF">IFM12276_41690</name>
</gene>
<protein>
    <submittedName>
        <fullName evidence="4">Hypothetical MCE-family protein</fullName>
    </submittedName>
</protein>
<dbReference type="Proteomes" id="UP001317870">
    <property type="component" value="Chromosome"/>
</dbReference>
<feature type="domain" description="Mammalian cell entry C-terminal" evidence="3">
    <location>
        <begin position="129"/>
        <end position="346"/>
    </location>
</feature>
<dbReference type="EMBL" id="AP026978">
    <property type="protein sequence ID" value="BDU01141.1"/>
    <property type="molecule type" value="Genomic_DNA"/>
</dbReference>
<name>A0ABM8D1F4_9NOCA</name>
<dbReference type="InterPro" id="IPR005693">
    <property type="entry name" value="Mce"/>
</dbReference>
<proteinExistence type="predicted"/>
<evidence type="ECO:0000313" key="4">
    <source>
        <dbReference type="EMBL" id="BDU01141.1"/>
    </source>
</evidence>
<dbReference type="PANTHER" id="PTHR33371">
    <property type="entry name" value="INTERMEMBRANE PHOSPHOLIPID TRANSPORT SYSTEM BINDING PROTEIN MLAD-RELATED"/>
    <property type="match status" value="1"/>
</dbReference>
<evidence type="ECO:0000259" key="2">
    <source>
        <dbReference type="Pfam" id="PF02470"/>
    </source>
</evidence>
<feature type="transmembrane region" description="Helical" evidence="1">
    <location>
        <begin position="21"/>
        <end position="41"/>
    </location>
</feature>
<reference evidence="4 5" key="1">
    <citation type="submission" date="2022-11" db="EMBL/GenBank/DDBJ databases">
        <title>Genome Sequencing of Nocardia sp. ON39_IFM12276 and assembly.</title>
        <authorList>
            <person name="Shimojima M."/>
            <person name="Toyokawa M."/>
            <person name="Uesaka K."/>
        </authorList>
    </citation>
    <scope>NUCLEOTIDE SEQUENCE [LARGE SCALE GENOMIC DNA]</scope>
    <source>
        <strain evidence="4 5">IFM 12276</strain>
    </source>
</reference>
<dbReference type="PANTHER" id="PTHR33371:SF19">
    <property type="entry name" value="MCE-FAMILY PROTEIN MCE4A"/>
    <property type="match status" value="1"/>
</dbReference>
<dbReference type="InterPro" id="IPR003399">
    <property type="entry name" value="Mce/MlaD"/>
</dbReference>
<keyword evidence="5" id="KW-1185">Reference proteome</keyword>
<dbReference type="RefSeq" id="WP_281874210.1">
    <property type="nucleotide sequence ID" value="NZ_AP026978.1"/>
</dbReference>
<evidence type="ECO:0000259" key="3">
    <source>
        <dbReference type="Pfam" id="PF11887"/>
    </source>
</evidence>
<evidence type="ECO:0000256" key="1">
    <source>
        <dbReference type="SAM" id="Phobius"/>
    </source>
</evidence>
<dbReference type="Pfam" id="PF11887">
    <property type="entry name" value="Mce4_CUP1"/>
    <property type="match status" value="1"/>
</dbReference>
<keyword evidence="1" id="KW-0812">Transmembrane</keyword>
<sequence>MNFGRQTMLVTWRLLRLKIAGAVLILLVTTVVVVAVTMYAGRFRATVPLTVETSRTGLVLDTDAKVRMRGVELGRVDAVEFHGDRARVRLALDPELLRLVPANATVDIRSTTVFGAKYVNFVVPSIPSPTPMRPGSMIRAESVTVEFNTLFQRLSDILAKVEPGKLNATLAALAAALQGRGDRLGDLLARADDYLRQINPSLPALRRDLSAAGQVTGLYADTAPDLLRTADNATATGRTVAQDAEDLDAVLLSLIGLADTTRSTLTDNERDLAAVPAILRPTASLLDTYSPVLYCVVVGIATALPAAEAIIGGNKPGAIFNASFMYGAQPYEYPDDLPKVNATGGPRCGGILDRVPGSHADYVVTDTNEGAPFTPSTTIAPNAPKVFQILFAGMPGVPR</sequence>
<dbReference type="NCBIfam" id="TIGR00996">
    <property type="entry name" value="Mtu_fam_mce"/>
    <property type="match status" value="1"/>
</dbReference>
<dbReference type="Pfam" id="PF02470">
    <property type="entry name" value="MlaD"/>
    <property type="match status" value="1"/>
</dbReference>
<evidence type="ECO:0000313" key="5">
    <source>
        <dbReference type="Proteomes" id="UP001317870"/>
    </source>
</evidence>
<keyword evidence="1" id="KW-1133">Transmembrane helix</keyword>
<feature type="domain" description="Mce/MlaD" evidence="2">
    <location>
        <begin position="46"/>
        <end position="122"/>
    </location>
</feature>